<proteinExistence type="inferred from homology"/>
<dbReference type="InterPro" id="IPR005765">
    <property type="entry name" value="UPRT"/>
</dbReference>
<evidence type="ECO:0000313" key="17">
    <source>
        <dbReference type="EMBL" id="BAY54613.1"/>
    </source>
</evidence>
<comment type="pathway">
    <text evidence="1 15">Pyrimidine metabolism; UMP biosynthesis via salvage pathway; UMP from uracil: step 1/1.</text>
</comment>
<comment type="catalytic activity">
    <reaction evidence="11 15">
        <text>UMP + diphosphate = 5-phospho-alpha-D-ribose 1-diphosphate + uracil</text>
        <dbReference type="Rhea" id="RHEA:13017"/>
        <dbReference type="ChEBI" id="CHEBI:17568"/>
        <dbReference type="ChEBI" id="CHEBI:33019"/>
        <dbReference type="ChEBI" id="CHEBI:57865"/>
        <dbReference type="ChEBI" id="CHEBI:58017"/>
        <dbReference type="EC" id="2.4.2.9"/>
    </reaction>
</comment>
<comment type="similarity">
    <text evidence="2 15">Belongs to the UPRTase family.</text>
</comment>
<evidence type="ECO:0000313" key="18">
    <source>
        <dbReference type="Proteomes" id="UP000217895"/>
    </source>
</evidence>
<dbReference type="EC" id="2.4.2.9" evidence="3 15"/>
<keyword evidence="9 15" id="KW-0342">GTP-binding</keyword>
<feature type="binding site" evidence="15">
    <location>
        <begin position="201"/>
        <end position="203"/>
    </location>
    <ligand>
        <name>uracil</name>
        <dbReference type="ChEBI" id="CHEBI:17568"/>
    </ligand>
</feature>
<feature type="binding site" evidence="15">
    <location>
        <position position="106"/>
    </location>
    <ligand>
        <name>5-phospho-alpha-D-ribose 1-diphosphate</name>
        <dbReference type="ChEBI" id="CHEBI:58017"/>
    </ligand>
</feature>
<organism evidence="17 18">
    <name type="scientific">Leptolyngbya boryana NIES-2135</name>
    <dbReference type="NCBI Taxonomy" id="1973484"/>
    <lineage>
        <taxon>Bacteria</taxon>
        <taxon>Bacillati</taxon>
        <taxon>Cyanobacteriota</taxon>
        <taxon>Cyanophyceae</taxon>
        <taxon>Leptolyngbyales</taxon>
        <taxon>Leptolyngbyaceae</taxon>
        <taxon>Leptolyngbya group</taxon>
        <taxon>Leptolyngbya</taxon>
    </lineage>
</organism>
<dbReference type="GO" id="GO:0044206">
    <property type="term" value="P:UMP salvage"/>
    <property type="evidence" value="ECO:0007669"/>
    <property type="project" value="UniProtKB-UniRule"/>
</dbReference>
<evidence type="ECO:0000256" key="14">
    <source>
        <dbReference type="ARBA" id="ARBA00079807"/>
    </source>
</evidence>
<dbReference type="InterPro" id="IPR000836">
    <property type="entry name" value="PRTase_dom"/>
</dbReference>
<evidence type="ECO:0000256" key="5">
    <source>
        <dbReference type="ARBA" id="ARBA00022676"/>
    </source>
</evidence>
<dbReference type="SUPFAM" id="SSF53271">
    <property type="entry name" value="PRTase-like"/>
    <property type="match status" value="1"/>
</dbReference>
<comment type="cofactor">
    <cofactor evidence="15">
        <name>Mg(2+)</name>
        <dbReference type="ChEBI" id="CHEBI:18420"/>
    </cofactor>
    <text evidence="15">Binds 1 Mg(2+) ion per subunit. The magnesium is bound as Mg-PRPP.</text>
</comment>
<evidence type="ECO:0000256" key="7">
    <source>
        <dbReference type="ARBA" id="ARBA00022741"/>
    </source>
</evidence>
<dbReference type="Gene3D" id="3.40.50.2020">
    <property type="match status" value="1"/>
</dbReference>
<evidence type="ECO:0000256" key="3">
    <source>
        <dbReference type="ARBA" id="ARBA00011894"/>
    </source>
</evidence>
<evidence type="ECO:0000256" key="10">
    <source>
        <dbReference type="ARBA" id="ARBA00031082"/>
    </source>
</evidence>
<evidence type="ECO:0000256" key="9">
    <source>
        <dbReference type="ARBA" id="ARBA00023134"/>
    </source>
</evidence>
<feature type="binding site" evidence="15">
    <location>
        <position position="81"/>
    </location>
    <ligand>
        <name>5-phospho-alpha-D-ribose 1-diphosphate</name>
        <dbReference type="ChEBI" id="CHEBI:58017"/>
    </ligand>
</feature>
<evidence type="ECO:0000256" key="4">
    <source>
        <dbReference type="ARBA" id="ARBA00022533"/>
    </source>
</evidence>
<feature type="domain" description="Phosphoribosyltransferase" evidence="16">
    <location>
        <begin position="8"/>
        <end position="210"/>
    </location>
</feature>
<dbReference type="GO" id="GO:0000287">
    <property type="term" value="F:magnesium ion binding"/>
    <property type="evidence" value="ECO:0007669"/>
    <property type="project" value="UniProtKB-UniRule"/>
</dbReference>
<keyword evidence="6 15" id="KW-0808">Transferase</keyword>
<comment type="activity regulation">
    <text evidence="15">Allosterically activated by GTP.</text>
</comment>
<keyword evidence="18" id="KW-1185">Reference proteome</keyword>
<evidence type="ECO:0000256" key="8">
    <source>
        <dbReference type="ARBA" id="ARBA00022842"/>
    </source>
</evidence>
<evidence type="ECO:0000256" key="2">
    <source>
        <dbReference type="ARBA" id="ARBA00009516"/>
    </source>
</evidence>
<dbReference type="GO" id="GO:0005525">
    <property type="term" value="F:GTP binding"/>
    <property type="evidence" value="ECO:0007669"/>
    <property type="project" value="UniProtKB-KW"/>
</dbReference>
<feature type="binding site" evidence="15">
    <location>
        <begin position="133"/>
        <end position="141"/>
    </location>
    <ligand>
        <name>5-phospho-alpha-D-ribose 1-diphosphate</name>
        <dbReference type="ChEBI" id="CHEBI:58017"/>
    </ligand>
</feature>
<dbReference type="UniPathway" id="UPA00574">
    <property type="reaction ID" value="UER00636"/>
</dbReference>
<reference evidence="17 18" key="1">
    <citation type="submission" date="2017-06" db="EMBL/GenBank/DDBJ databases">
        <title>Genome sequencing of cyanobaciteial culture collection at National Institute for Environmental Studies (NIES).</title>
        <authorList>
            <person name="Hirose Y."/>
            <person name="Shimura Y."/>
            <person name="Fujisawa T."/>
            <person name="Nakamura Y."/>
            <person name="Kawachi M."/>
        </authorList>
    </citation>
    <scope>NUCLEOTIDE SEQUENCE [LARGE SCALE GENOMIC DNA]</scope>
    <source>
        <strain evidence="17 18">NIES-2135</strain>
    </source>
</reference>
<accession>A0A1Z4JD73</accession>
<feature type="binding site" evidence="15">
    <location>
        <position position="202"/>
    </location>
    <ligand>
        <name>5-phospho-alpha-D-ribose 1-diphosphate</name>
        <dbReference type="ChEBI" id="CHEBI:58017"/>
    </ligand>
</feature>
<evidence type="ECO:0000256" key="12">
    <source>
        <dbReference type="ARBA" id="ARBA00056901"/>
    </source>
</evidence>
<dbReference type="Pfam" id="PF14681">
    <property type="entry name" value="UPRTase"/>
    <property type="match status" value="1"/>
</dbReference>
<dbReference type="PANTHER" id="PTHR32315">
    <property type="entry name" value="ADENINE PHOSPHORIBOSYLTRANSFERASE"/>
    <property type="match status" value="1"/>
</dbReference>
<dbReference type="PANTHER" id="PTHR32315:SF4">
    <property type="entry name" value="URACIL PHOSPHORIBOSYLTRANSFERASE, CHLOROPLASTIC"/>
    <property type="match status" value="1"/>
</dbReference>
<dbReference type="InterPro" id="IPR029057">
    <property type="entry name" value="PRTase-like"/>
</dbReference>
<dbReference type="NCBIfam" id="NF001097">
    <property type="entry name" value="PRK00129.1"/>
    <property type="match status" value="1"/>
</dbReference>
<dbReference type="Proteomes" id="UP000217895">
    <property type="component" value="Chromosome"/>
</dbReference>
<evidence type="ECO:0000256" key="11">
    <source>
        <dbReference type="ARBA" id="ARBA00052919"/>
    </source>
</evidence>
<sequence>MAENLTIIEHPLVQHKLSLMRRETTSTAKFRSLMTEISMLLAYEVTRDLPLRYETIQTPMAEMEAPVLAADKKLVVVSIMRAGQGILDGILQLIPSARVGHVGIYREPHSLVPIEYYFKVPDDTEERDMLVVDPMMATGNSAIAAVDRLKQTNPKSIKFLCILAAPEGIRHFQEHHPEIPIYTAAIDQGLDEHGYIIPGLGDAGDRLFGTK</sequence>
<comment type="function">
    <text evidence="12 15">Catalyzes the conversion of uracil and 5-phospho-alpha-D-ribose 1-diphosphate (PRPP) to UMP and diphosphate.</text>
</comment>
<dbReference type="GO" id="GO:0004845">
    <property type="term" value="F:uracil phosphoribosyltransferase activity"/>
    <property type="evidence" value="ECO:0007669"/>
    <property type="project" value="UniProtKB-UniRule"/>
</dbReference>
<dbReference type="EMBL" id="AP018203">
    <property type="protein sequence ID" value="BAY54613.1"/>
    <property type="molecule type" value="Genomic_DNA"/>
</dbReference>
<dbReference type="InterPro" id="IPR050054">
    <property type="entry name" value="UPRTase/APRTase"/>
</dbReference>
<dbReference type="AlphaFoldDB" id="A0A1Z4JD73"/>
<name>A0A1Z4JD73_LEPBY</name>
<evidence type="ECO:0000259" key="16">
    <source>
        <dbReference type="Pfam" id="PF14681"/>
    </source>
</evidence>
<keyword evidence="7 15" id="KW-0547">Nucleotide-binding</keyword>
<feature type="binding site" evidence="15">
    <location>
        <position position="196"/>
    </location>
    <ligand>
        <name>uracil</name>
        <dbReference type="ChEBI" id="CHEBI:17568"/>
    </ligand>
</feature>
<dbReference type="FunFam" id="3.40.50.2020:FF:000003">
    <property type="entry name" value="Uracil phosphoribosyltransferase"/>
    <property type="match status" value="1"/>
</dbReference>
<keyword evidence="4 15" id="KW-0021">Allosteric enzyme</keyword>
<protein>
    <recommendedName>
        <fullName evidence="13 15">Uracil phosphoribosyltransferase</fullName>
        <ecNumber evidence="3 15">2.4.2.9</ecNumber>
    </recommendedName>
    <alternativeName>
        <fullName evidence="10 15">UMP pyrophosphorylase</fullName>
    </alternativeName>
    <alternativeName>
        <fullName evidence="14 15">UPRTase</fullName>
    </alternativeName>
</protein>
<dbReference type="NCBIfam" id="TIGR01091">
    <property type="entry name" value="upp"/>
    <property type="match status" value="1"/>
</dbReference>
<dbReference type="GO" id="GO:0006223">
    <property type="term" value="P:uracil salvage"/>
    <property type="evidence" value="ECO:0007669"/>
    <property type="project" value="InterPro"/>
</dbReference>
<dbReference type="InterPro" id="IPR034332">
    <property type="entry name" value="Upp_B"/>
</dbReference>
<dbReference type="GO" id="GO:0005737">
    <property type="term" value="C:cytoplasm"/>
    <property type="evidence" value="ECO:0007669"/>
    <property type="project" value="UniProtKB-ARBA"/>
</dbReference>
<evidence type="ECO:0000256" key="15">
    <source>
        <dbReference type="HAMAP-Rule" id="MF_01218"/>
    </source>
</evidence>
<keyword evidence="8 15" id="KW-0460">Magnesium</keyword>
<evidence type="ECO:0000256" key="1">
    <source>
        <dbReference type="ARBA" id="ARBA00005180"/>
    </source>
</evidence>
<evidence type="ECO:0000256" key="13">
    <source>
        <dbReference type="ARBA" id="ARBA00072146"/>
    </source>
</evidence>
<dbReference type="HAMAP" id="MF_01218_B">
    <property type="entry name" value="Upp_B"/>
    <property type="match status" value="1"/>
</dbReference>
<evidence type="ECO:0000256" key="6">
    <source>
        <dbReference type="ARBA" id="ARBA00022679"/>
    </source>
</evidence>
<dbReference type="CDD" id="cd06223">
    <property type="entry name" value="PRTases_typeI"/>
    <property type="match status" value="1"/>
</dbReference>
<gene>
    <name evidence="15" type="primary">upp</name>
    <name evidence="17" type="ORF">NIES2135_14300</name>
</gene>
<keyword evidence="5 15" id="KW-0328">Glycosyltransferase</keyword>